<dbReference type="Proteomes" id="UP000199598">
    <property type="component" value="Unassembled WGS sequence"/>
</dbReference>
<organism evidence="1 2">
    <name type="scientific">Pseudovibrio ascidiaceicola</name>
    <dbReference type="NCBI Taxonomy" id="285279"/>
    <lineage>
        <taxon>Bacteria</taxon>
        <taxon>Pseudomonadati</taxon>
        <taxon>Pseudomonadota</taxon>
        <taxon>Alphaproteobacteria</taxon>
        <taxon>Hyphomicrobiales</taxon>
        <taxon>Stappiaceae</taxon>
        <taxon>Pseudovibrio</taxon>
    </lineage>
</organism>
<reference evidence="1 2" key="1">
    <citation type="submission" date="2016-10" db="EMBL/GenBank/DDBJ databases">
        <authorList>
            <person name="Varghese N."/>
            <person name="Submissions S."/>
        </authorList>
    </citation>
    <scope>NUCLEOTIDE SEQUENCE [LARGE SCALE GENOMIC DNA]</scope>
    <source>
        <strain evidence="1 2">DSM 16392</strain>
    </source>
</reference>
<dbReference type="RefSeq" id="WP_093524137.1">
    <property type="nucleotide sequence ID" value="NZ_FOSK01000022.1"/>
</dbReference>
<evidence type="ECO:0000313" key="2">
    <source>
        <dbReference type="Proteomes" id="UP000199598"/>
    </source>
</evidence>
<dbReference type="EMBL" id="FOSK01000022">
    <property type="protein sequence ID" value="SFL20954.1"/>
    <property type="molecule type" value="Genomic_DNA"/>
</dbReference>
<keyword evidence="2" id="KW-1185">Reference proteome</keyword>
<protein>
    <submittedName>
        <fullName evidence="1">Uncharacterized protein</fullName>
    </submittedName>
</protein>
<proteinExistence type="predicted"/>
<gene>
    <name evidence="1" type="ORF">SAMN04488518_12221</name>
</gene>
<name>A0A1I4FSZ2_9HYPH</name>
<evidence type="ECO:0000313" key="1">
    <source>
        <dbReference type="EMBL" id="SFL20954.1"/>
    </source>
</evidence>
<sequence>MRTSIVRIAAHNFAKAGFDVIRPYEACDPIAHALDDKAAVKAWVNADSMTLTVEVNTNQILDAATTSENRWRT</sequence>
<comment type="caution">
    <text evidence="1">The sequence shown here is derived from an EMBL/GenBank/DDBJ whole genome shotgun (WGS) entry which is preliminary data.</text>
</comment>
<accession>A0A1I4FSZ2</accession>